<dbReference type="EMBL" id="CM055114">
    <property type="protein sequence ID" value="KAJ7514519.1"/>
    <property type="molecule type" value="Genomic_DNA"/>
</dbReference>
<comment type="caution">
    <text evidence="1">The sequence shown here is derived from an EMBL/GenBank/DDBJ whole genome shotgun (WGS) entry which is preliminary data.</text>
</comment>
<name>A0ACC2AA96_DIPCM</name>
<keyword evidence="2" id="KW-1185">Reference proteome</keyword>
<evidence type="ECO:0000313" key="1">
    <source>
        <dbReference type="EMBL" id="KAJ7514519.1"/>
    </source>
</evidence>
<gene>
    <name evidence="1" type="ORF">O6H91_23G048100</name>
</gene>
<organism evidence="1 2">
    <name type="scientific">Diphasiastrum complanatum</name>
    <name type="common">Issler's clubmoss</name>
    <name type="synonym">Lycopodium complanatum</name>
    <dbReference type="NCBI Taxonomy" id="34168"/>
    <lineage>
        <taxon>Eukaryota</taxon>
        <taxon>Viridiplantae</taxon>
        <taxon>Streptophyta</taxon>
        <taxon>Embryophyta</taxon>
        <taxon>Tracheophyta</taxon>
        <taxon>Lycopodiopsida</taxon>
        <taxon>Lycopodiales</taxon>
        <taxon>Lycopodiaceae</taxon>
        <taxon>Lycopodioideae</taxon>
        <taxon>Diphasiastrum</taxon>
    </lineage>
</organism>
<dbReference type="Proteomes" id="UP001162992">
    <property type="component" value="Chromosome 23"/>
</dbReference>
<sequence>MNGHILPSCSVGLRSTCSCAPPSVVARAQLLSSNAVPCCRHQPVCSLAACPRVSTRSSLKHFSRFPSVNVYERIRLKSFSHRPLSSGSRPLPLCTLFSKSVQTRVLFRTSRFSRKPNPTTSDRRPLPAQATRPAEANTGFIDENNSLSKELQTSEELDLNGTGSMPTRSPQQHQKGQLRNRIVFGLGIGIGILFVTLAGGWVFTLALAVSILVGTEEYFGLVRSKGIAKGMAPPPLFVTHICSAICAAMPIMTLYFGGRMGVAVTTAAFLLAIVLLLQRGSPRFSQLSSAIFGLFYCGYLPSFWVKLRCTVAVPAINTRIATKWPILLGGTSHWTVGLVATLISFSIVIAADTGAFFGGKVLGRTPLTNVSPKKTMEGAAIGLTSAIAISILLAKVLQWPSSISSAAVMAVLVFLASLFGDLTESMIKRDAGVKDSGGLIPGHGGMLDRVDSYLFTGALVYSFVKVGLPLFGA</sequence>
<reference evidence="2" key="1">
    <citation type="journal article" date="2024" name="Proc. Natl. Acad. Sci. U.S.A.">
        <title>Extraordinary preservation of gene collinearity over three hundred million years revealed in homosporous lycophytes.</title>
        <authorList>
            <person name="Li C."/>
            <person name="Wickell D."/>
            <person name="Kuo L.Y."/>
            <person name="Chen X."/>
            <person name="Nie B."/>
            <person name="Liao X."/>
            <person name="Peng D."/>
            <person name="Ji J."/>
            <person name="Jenkins J."/>
            <person name="Williams M."/>
            <person name="Shu S."/>
            <person name="Plott C."/>
            <person name="Barry K."/>
            <person name="Rajasekar S."/>
            <person name="Grimwood J."/>
            <person name="Han X."/>
            <person name="Sun S."/>
            <person name="Hou Z."/>
            <person name="He W."/>
            <person name="Dai G."/>
            <person name="Sun C."/>
            <person name="Schmutz J."/>
            <person name="Leebens-Mack J.H."/>
            <person name="Li F.W."/>
            <person name="Wang L."/>
        </authorList>
    </citation>
    <scope>NUCLEOTIDE SEQUENCE [LARGE SCALE GENOMIC DNA]</scope>
    <source>
        <strain evidence="2">cv. PW_Plant_1</strain>
    </source>
</reference>
<accession>A0ACC2AA96</accession>
<evidence type="ECO:0000313" key="2">
    <source>
        <dbReference type="Proteomes" id="UP001162992"/>
    </source>
</evidence>
<protein>
    <submittedName>
        <fullName evidence="1">Uncharacterized protein</fullName>
    </submittedName>
</protein>
<proteinExistence type="predicted"/>